<evidence type="ECO:0000313" key="2">
    <source>
        <dbReference type="EMBL" id="OMJ83302.1"/>
    </source>
</evidence>
<name>A0A1R2C2Q0_9CILI</name>
<sequence length="310" mass="35732">MSSGAEKFISSLKISKIKELRSKPSTARPSGNRRDLNWLKLFNRSSKTKAYTKISKFRPYCVQPLSPKFDIHPRYTVNAIGLYNALSHVKPLEAIPEKQSFTLQNFSEFSRTLEKSESLSRFSLSRNESLKCMTSRPNTARMRPTTATSKTSRPTTATTRPIYSARTIKSARKQSESQEILPERGLEFVREVKKIWEFMDKGQDIEILEDDDFDDEDYKIKKNVVLRLPDLHEENVDNCDKQFTPTALTMLLDEKIMNKGKTGENHWDDERLNIGILAEQKILTERTPVVRKSLVVKSMSYKNVLSTSRK</sequence>
<dbReference type="Proteomes" id="UP000187209">
    <property type="component" value="Unassembled WGS sequence"/>
</dbReference>
<accession>A0A1R2C2Q0</accession>
<evidence type="ECO:0000313" key="3">
    <source>
        <dbReference type="Proteomes" id="UP000187209"/>
    </source>
</evidence>
<comment type="caution">
    <text evidence="2">The sequence shown here is derived from an EMBL/GenBank/DDBJ whole genome shotgun (WGS) entry which is preliminary data.</text>
</comment>
<feature type="compositionally biased region" description="Low complexity" evidence="1">
    <location>
        <begin position="143"/>
        <end position="158"/>
    </location>
</feature>
<dbReference type="EMBL" id="MPUH01000309">
    <property type="protein sequence ID" value="OMJ83302.1"/>
    <property type="molecule type" value="Genomic_DNA"/>
</dbReference>
<evidence type="ECO:0000256" key="1">
    <source>
        <dbReference type="SAM" id="MobiDB-lite"/>
    </source>
</evidence>
<keyword evidence="3" id="KW-1185">Reference proteome</keyword>
<reference evidence="2 3" key="1">
    <citation type="submission" date="2016-11" db="EMBL/GenBank/DDBJ databases">
        <title>The macronuclear genome of Stentor coeruleus: a giant cell with tiny introns.</title>
        <authorList>
            <person name="Slabodnick M."/>
            <person name="Ruby J.G."/>
            <person name="Reiff S.B."/>
            <person name="Swart E.C."/>
            <person name="Gosai S."/>
            <person name="Prabakaran S."/>
            <person name="Witkowska E."/>
            <person name="Larue G.E."/>
            <person name="Fisher S."/>
            <person name="Freeman R.M."/>
            <person name="Gunawardena J."/>
            <person name="Chu W."/>
            <person name="Stover N.A."/>
            <person name="Gregory B.D."/>
            <person name="Nowacki M."/>
            <person name="Derisi J."/>
            <person name="Roy S.W."/>
            <person name="Marshall W.F."/>
            <person name="Sood P."/>
        </authorList>
    </citation>
    <scope>NUCLEOTIDE SEQUENCE [LARGE SCALE GENOMIC DNA]</scope>
    <source>
        <strain evidence="2">WM001</strain>
    </source>
</reference>
<protein>
    <submittedName>
        <fullName evidence="2">Uncharacterized protein</fullName>
    </submittedName>
</protein>
<gene>
    <name evidence="2" type="ORF">SteCoe_15827</name>
</gene>
<dbReference type="AlphaFoldDB" id="A0A1R2C2Q0"/>
<proteinExistence type="predicted"/>
<organism evidence="2 3">
    <name type="scientific">Stentor coeruleus</name>
    <dbReference type="NCBI Taxonomy" id="5963"/>
    <lineage>
        <taxon>Eukaryota</taxon>
        <taxon>Sar</taxon>
        <taxon>Alveolata</taxon>
        <taxon>Ciliophora</taxon>
        <taxon>Postciliodesmatophora</taxon>
        <taxon>Heterotrichea</taxon>
        <taxon>Heterotrichida</taxon>
        <taxon>Stentoridae</taxon>
        <taxon>Stentor</taxon>
    </lineage>
</organism>
<feature type="region of interest" description="Disordered" evidence="1">
    <location>
        <begin position="136"/>
        <end position="158"/>
    </location>
</feature>